<evidence type="ECO:0000313" key="11">
    <source>
        <dbReference type="EMBL" id="QDT74223.1"/>
    </source>
</evidence>
<dbReference type="RefSeq" id="WP_145433996.1">
    <property type="nucleotide sequence ID" value="NZ_CP036339.1"/>
</dbReference>
<keyword evidence="7 9" id="KW-0472">Membrane</keyword>
<proteinExistence type="inferred from homology"/>
<evidence type="ECO:0000256" key="4">
    <source>
        <dbReference type="ARBA" id="ARBA00022692"/>
    </source>
</evidence>
<evidence type="ECO:0000256" key="7">
    <source>
        <dbReference type="ARBA" id="ARBA00023136"/>
    </source>
</evidence>
<keyword evidence="3" id="KW-1003">Cell membrane</keyword>
<evidence type="ECO:0000256" key="8">
    <source>
        <dbReference type="RuleBase" id="RU004057"/>
    </source>
</evidence>
<name>A0A517U0T5_9BACT</name>
<feature type="domain" description="MotA/TolQ/ExbB proton channel" evidence="10">
    <location>
        <begin position="92"/>
        <end position="195"/>
    </location>
</feature>
<evidence type="ECO:0000259" key="10">
    <source>
        <dbReference type="Pfam" id="PF01618"/>
    </source>
</evidence>
<comment type="similarity">
    <text evidence="8">Belongs to the exbB/tolQ family.</text>
</comment>
<evidence type="ECO:0000256" key="1">
    <source>
        <dbReference type="ARBA" id="ARBA00004651"/>
    </source>
</evidence>
<feature type="transmembrane region" description="Helical" evidence="9">
    <location>
        <begin position="16"/>
        <end position="33"/>
    </location>
</feature>
<dbReference type="PANTHER" id="PTHR30625">
    <property type="entry name" value="PROTEIN TOLQ"/>
    <property type="match status" value="1"/>
</dbReference>
<dbReference type="OrthoDB" id="9809716at2"/>
<keyword evidence="12" id="KW-1185">Reference proteome</keyword>
<keyword evidence="6 9" id="KW-1133">Transmembrane helix</keyword>
<dbReference type="Pfam" id="PF01618">
    <property type="entry name" value="MotA_ExbB"/>
    <property type="match status" value="1"/>
</dbReference>
<dbReference type="EMBL" id="CP036339">
    <property type="protein sequence ID" value="QDT74223.1"/>
    <property type="molecule type" value="Genomic_DNA"/>
</dbReference>
<evidence type="ECO:0000256" key="2">
    <source>
        <dbReference type="ARBA" id="ARBA00022448"/>
    </source>
</evidence>
<keyword evidence="5 8" id="KW-0653">Protein transport</keyword>
<keyword evidence="4 9" id="KW-0812">Transmembrane</keyword>
<evidence type="ECO:0000256" key="5">
    <source>
        <dbReference type="ARBA" id="ARBA00022927"/>
    </source>
</evidence>
<dbReference type="GO" id="GO:0017038">
    <property type="term" value="P:protein import"/>
    <property type="evidence" value="ECO:0007669"/>
    <property type="project" value="TreeGrafter"/>
</dbReference>
<evidence type="ECO:0000256" key="6">
    <source>
        <dbReference type="ARBA" id="ARBA00022989"/>
    </source>
</evidence>
<reference evidence="11 12" key="1">
    <citation type="submission" date="2019-02" db="EMBL/GenBank/DDBJ databases">
        <title>Deep-cultivation of Planctomycetes and their phenomic and genomic characterization uncovers novel biology.</title>
        <authorList>
            <person name="Wiegand S."/>
            <person name="Jogler M."/>
            <person name="Boedeker C."/>
            <person name="Pinto D."/>
            <person name="Vollmers J."/>
            <person name="Rivas-Marin E."/>
            <person name="Kohn T."/>
            <person name="Peeters S.H."/>
            <person name="Heuer A."/>
            <person name="Rast P."/>
            <person name="Oberbeckmann S."/>
            <person name="Bunk B."/>
            <person name="Jeske O."/>
            <person name="Meyerdierks A."/>
            <person name="Storesund J.E."/>
            <person name="Kallscheuer N."/>
            <person name="Luecker S."/>
            <person name="Lage O.M."/>
            <person name="Pohl T."/>
            <person name="Merkel B.J."/>
            <person name="Hornburger P."/>
            <person name="Mueller R.-W."/>
            <person name="Bruemmer F."/>
            <person name="Labrenz M."/>
            <person name="Spormann A.M."/>
            <person name="Op den Camp H."/>
            <person name="Overmann J."/>
            <person name="Amann R."/>
            <person name="Jetten M.S.M."/>
            <person name="Mascher T."/>
            <person name="Medema M.H."/>
            <person name="Devos D.P."/>
            <person name="Kaster A.-K."/>
            <person name="Ovreas L."/>
            <person name="Rohde M."/>
            <person name="Galperin M.Y."/>
            <person name="Jogler C."/>
        </authorList>
    </citation>
    <scope>NUCLEOTIDE SEQUENCE [LARGE SCALE GENOMIC DNA]</scope>
    <source>
        <strain evidence="11 12">I41</strain>
    </source>
</reference>
<protein>
    <submittedName>
        <fullName evidence="11">Biopolymer transport protein ExbB</fullName>
    </submittedName>
</protein>
<keyword evidence="2 8" id="KW-0813">Transport</keyword>
<evidence type="ECO:0000256" key="9">
    <source>
        <dbReference type="SAM" id="Phobius"/>
    </source>
</evidence>
<comment type="subcellular location">
    <subcellularLocation>
        <location evidence="1">Cell membrane</location>
        <topology evidence="1">Multi-pass membrane protein</topology>
    </subcellularLocation>
    <subcellularLocation>
        <location evidence="8">Membrane</location>
        <topology evidence="8">Multi-pass membrane protein</topology>
    </subcellularLocation>
</comment>
<dbReference type="InterPro" id="IPR050790">
    <property type="entry name" value="ExbB/TolQ_transport"/>
</dbReference>
<organism evidence="11 12">
    <name type="scientific">Lacipirellula limnantheis</name>
    <dbReference type="NCBI Taxonomy" id="2528024"/>
    <lineage>
        <taxon>Bacteria</taxon>
        <taxon>Pseudomonadati</taxon>
        <taxon>Planctomycetota</taxon>
        <taxon>Planctomycetia</taxon>
        <taxon>Pirellulales</taxon>
        <taxon>Lacipirellulaceae</taxon>
        <taxon>Lacipirellula</taxon>
    </lineage>
</organism>
<accession>A0A517U0T5</accession>
<dbReference type="PANTHER" id="PTHR30625:SF15">
    <property type="entry name" value="BIOPOLYMER TRANSPORT PROTEIN EXBB"/>
    <property type="match status" value="1"/>
</dbReference>
<sequence length="228" mass="23463">MLTSVLLRLTLVGAEWVLWVLVLLSVISVALIVDRCIYFYVRRIDADALGEELEKLLQAGDVRGAFDLVKGSEAIECAVVAAGLPALRRGATACGEAMLAAKSRLRPVVDARLSILATIGSNAPFIGLLGTVLGIVKAAHDLAGGAAGGAGDPNAVMAGVFEALVATAVGLFVAIPAVVAFNLLQRRVRNTMANVDSLAHLVLANVRVEGRKAGGEAPLAPPAVAGRV</sequence>
<dbReference type="GO" id="GO:0005886">
    <property type="term" value="C:plasma membrane"/>
    <property type="evidence" value="ECO:0007669"/>
    <property type="project" value="UniProtKB-SubCell"/>
</dbReference>
<gene>
    <name evidence="11" type="primary">exbB_1</name>
    <name evidence="11" type="ORF">I41_34180</name>
</gene>
<dbReference type="AlphaFoldDB" id="A0A517U0T5"/>
<dbReference type="InterPro" id="IPR002898">
    <property type="entry name" value="MotA_ExbB_proton_chnl"/>
</dbReference>
<evidence type="ECO:0000313" key="12">
    <source>
        <dbReference type="Proteomes" id="UP000317909"/>
    </source>
</evidence>
<evidence type="ECO:0000256" key="3">
    <source>
        <dbReference type="ARBA" id="ARBA00022475"/>
    </source>
</evidence>
<dbReference type="Proteomes" id="UP000317909">
    <property type="component" value="Chromosome"/>
</dbReference>
<feature type="transmembrane region" description="Helical" evidence="9">
    <location>
        <begin position="156"/>
        <end position="184"/>
    </location>
</feature>
<feature type="transmembrane region" description="Helical" evidence="9">
    <location>
        <begin position="113"/>
        <end position="136"/>
    </location>
</feature>
<dbReference type="KEGG" id="llh:I41_34180"/>